<dbReference type="EMBL" id="FORG01000022">
    <property type="protein sequence ID" value="SFJ97740.1"/>
    <property type="molecule type" value="Genomic_DNA"/>
</dbReference>
<protein>
    <submittedName>
        <fullName evidence="3">Uncharacterized protein</fullName>
    </submittedName>
</protein>
<gene>
    <name evidence="3" type="ORF">SAMN05421680_12231</name>
    <name evidence="2" type="ORF">Xmau_03460</name>
</gene>
<dbReference type="AlphaFoldDB" id="A0A1I3VRF1"/>
<reference evidence="2 5" key="3">
    <citation type="journal article" date="2017" name="Nat. Microbiol.">
        <title>Natural product diversity associated with the nematode symbionts Photorhabdus and Xenorhabdus.</title>
        <authorList>
            <person name="Tobias N.J."/>
            <person name="Wolff H."/>
            <person name="Djahanschiri B."/>
            <person name="Grundmann F."/>
            <person name="Kronenwerth M."/>
            <person name="Shi Y.M."/>
            <person name="Simonyi S."/>
            <person name="Grun P."/>
            <person name="Shapiro-Ilan D."/>
            <person name="Pidot S.J."/>
            <person name="Stinear T.P."/>
            <person name="Ebersberger I."/>
            <person name="Bode H.B."/>
        </authorList>
    </citation>
    <scope>NUCLEOTIDE SEQUENCE [LARGE SCALE GENOMIC DNA]</scope>
    <source>
        <strain evidence="2 5">DSM 17908</strain>
    </source>
</reference>
<evidence type="ECO:0000313" key="5">
    <source>
        <dbReference type="Proteomes" id="UP000224607"/>
    </source>
</evidence>
<reference evidence="3" key="1">
    <citation type="submission" date="2016-10" db="EMBL/GenBank/DDBJ databases">
        <authorList>
            <person name="de Groot N.N."/>
        </authorList>
    </citation>
    <scope>NUCLEOTIDE SEQUENCE [LARGE SCALE GENOMIC DNA]</scope>
    <source>
        <strain evidence="3">DSM 17908</strain>
    </source>
</reference>
<evidence type="ECO:0000256" key="1">
    <source>
        <dbReference type="SAM" id="MobiDB-lite"/>
    </source>
</evidence>
<feature type="compositionally biased region" description="Low complexity" evidence="1">
    <location>
        <begin position="11"/>
        <end position="35"/>
    </location>
</feature>
<dbReference type="STRING" id="351675.SAMN05421680_12231"/>
<feature type="region of interest" description="Disordered" evidence="1">
    <location>
        <begin position="1"/>
        <end position="52"/>
    </location>
</feature>
<organism evidence="3 4">
    <name type="scientific">Xenorhabdus mauleonii</name>
    <dbReference type="NCBI Taxonomy" id="351675"/>
    <lineage>
        <taxon>Bacteria</taxon>
        <taxon>Pseudomonadati</taxon>
        <taxon>Pseudomonadota</taxon>
        <taxon>Gammaproteobacteria</taxon>
        <taxon>Enterobacterales</taxon>
        <taxon>Morganellaceae</taxon>
        <taxon>Xenorhabdus</taxon>
    </lineage>
</organism>
<keyword evidence="5" id="KW-1185">Reference proteome</keyword>
<evidence type="ECO:0000313" key="3">
    <source>
        <dbReference type="EMBL" id="SFJ97740.1"/>
    </source>
</evidence>
<dbReference type="Proteomes" id="UP000224607">
    <property type="component" value="Unassembled WGS sequence"/>
</dbReference>
<reference evidence="4" key="2">
    <citation type="submission" date="2016-10" db="EMBL/GenBank/DDBJ databases">
        <authorList>
            <person name="Varghese N."/>
            <person name="Submissions S."/>
        </authorList>
    </citation>
    <scope>NUCLEOTIDE SEQUENCE [LARGE SCALE GENOMIC DNA]</scope>
    <source>
        <strain evidence="4">DSM 17908</strain>
    </source>
</reference>
<dbReference type="RefSeq" id="WP_139216987.1">
    <property type="nucleotide sequence ID" value="NZ_CAWNQB010000008.1"/>
</dbReference>
<evidence type="ECO:0000313" key="4">
    <source>
        <dbReference type="Proteomes" id="UP000198919"/>
    </source>
</evidence>
<name>A0A1I3VRF1_9GAMM</name>
<sequence>MGDNRNSSQLNSTQSGSTASTSSTNRGANNSNRNSHSVINIPSGNKEPMLNNINYNPTNDAVELTYERIKEIYKNTFLGS</sequence>
<accession>A0A1I3VRF1</accession>
<dbReference type="Proteomes" id="UP000198919">
    <property type="component" value="Unassembled WGS sequence"/>
</dbReference>
<evidence type="ECO:0000313" key="2">
    <source>
        <dbReference type="EMBL" id="PHM38402.1"/>
    </source>
</evidence>
<dbReference type="EMBL" id="NITY01000016">
    <property type="protein sequence ID" value="PHM38402.1"/>
    <property type="molecule type" value="Genomic_DNA"/>
</dbReference>
<feature type="compositionally biased region" description="Polar residues" evidence="1">
    <location>
        <begin position="1"/>
        <end position="10"/>
    </location>
</feature>
<proteinExistence type="predicted"/>